<evidence type="ECO:0000313" key="3">
    <source>
        <dbReference type="EMBL" id="OYR09969.1"/>
    </source>
</evidence>
<dbReference type="InterPro" id="IPR029058">
    <property type="entry name" value="AB_hydrolase_fold"/>
</dbReference>
<comment type="caution">
    <text evidence="3">The sequence shown here is derived from an EMBL/GenBank/DDBJ whole genome shotgun (WGS) entry which is preliminary data.</text>
</comment>
<evidence type="ECO:0000313" key="4">
    <source>
        <dbReference type="Proteomes" id="UP000216345"/>
    </source>
</evidence>
<feature type="chain" id="PRO_5012016283" evidence="2">
    <location>
        <begin position="22"/>
        <end position="331"/>
    </location>
</feature>
<dbReference type="GO" id="GO:0052689">
    <property type="term" value="F:carboxylic ester hydrolase activity"/>
    <property type="evidence" value="ECO:0007669"/>
    <property type="project" value="UniProtKB-ARBA"/>
</dbReference>
<keyword evidence="2" id="KW-0732">Signal</keyword>
<keyword evidence="1 3" id="KW-0378">Hydrolase</keyword>
<dbReference type="EMBL" id="NNRK01000034">
    <property type="protein sequence ID" value="OYR09969.1"/>
    <property type="molecule type" value="Genomic_DNA"/>
</dbReference>
<protein>
    <submittedName>
        <fullName evidence="3">Alpha/beta hydrolase family protein</fullName>
    </submittedName>
</protein>
<organism evidence="3 4">
    <name type="scientific">Brucella rhizosphaerae</name>
    <dbReference type="NCBI Taxonomy" id="571254"/>
    <lineage>
        <taxon>Bacteria</taxon>
        <taxon>Pseudomonadati</taxon>
        <taxon>Pseudomonadota</taxon>
        <taxon>Alphaproteobacteria</taxon>
        <taxon>Hyphomicrobiales</taxon>
        <taxon>Brucellaceae</taxon>
        <taxon>Brucella/Ochrobactrum group</taxon>
        <taxon>Brucella</taxon>
    </lineage>
</organism>
<dbReference type="PANTHER" id="PTHR22946:SF9">
    <property type="entry name" value="POLYKETIDE TRANSFERASE AF380"/>
    <property type="match status" value="1"/>
</dbReference>
<evidence type="ECO:0000256" key="2">
    <source>
        <dbReference type="SAM" id="SignalP"/>
    </source>
</evidence>
<dbReference type="AlphaFoldDB" id="A0A256F557"/>
<dbReference type="Gene3D" id="3.40.50.1820">
    <property type="entry name" value="alpha/beta hydrolase"/>
    <property type="match status" value="1"/>
</dbReference>
<keyword evidence="4" id="KW-1185">Reference proteome</keyword>
<dbReference type="InterPro" id="IPR050261">
    <property type="entry name" value="FrsA_esterase"/>
</dbReference>
<evidence type="ECO:0000256" key="1">
    <source>
        <dbReference type="ARBA" id="ARBA00022801"/>
    </source>
</evidence>
<dbReference type="RefSeq" id="WP_094578903.1">
    <property type="nucleotide sequence ID" value="NZ_JBHEEL010000006.1"/>
</dbReference>
<accession>A0A256F557</accession>
<dbReference type="InterPro" id="IPR016986">
    <property type="entry name" value="UCP031982_abhydr"/>
</dbReference>
<dbReference type="SUPFAM" id="SSF53474">
    <property type="entry name" value="alpha/beta-Hydrolases"/>
    <property type="match status" value="1"/>
</dbReference>
<sequence>MLLRLFALFTALLFFAPLASASTFNGSGIRKLTVIDPIDNRPMEAVTFYPSTVATDGIKIGPYRVQTSNKAPIGEGRHPLIVLSHGTMGSMWGHHDLAAFLALNGYVVISVTHAGDNFQDSSRVGAVSSIYGRPMQISAAITTALEDPVLGPHIDKNRIAFVGFSAGGTTGLILAGAKPDLSRLEDYCAKRPEDHSVCEAKGKIRVDRPDLQPQADARISTYVFLAPLSVVFSPDSLKSVRAPALVYVGDHDEELSPDDNAMALTRALPQVRLQIIEKAAHFTFLAPCSDALTQAAPALCTDDPEIDRTALHARINAEITAFFSEALEKKN</sequence>
<proteinExistence type="predicted"/>
<dbReference type="PIRSF" id="PIRSF031982">
    <property type="entry name" value="UCP031982_abhydr"/>
    <property type="match status" value="1"/>
</dbReference>
<reference evidence="3 4" key="1">
    <citation type="submission" date="2017-07" db="EMBL/GenBank/DDBJ databases">
        <title>Phylogenetic study on the rhizospheric bacterium Ochrobactrum sp. A44.</title>
        <authorList>
            <person name="Krzyzanowska D.M."/>
            <person name="Ossowicki A."/>
            <person name="Rajewska M."/>
            <person name="Maciag T."/>
            <person name="Kaczynski Z."/>
            <person name="Czerwicka M."/>
            <person name="Jafra S."/>
        </authorList>
    </citation>
    <scope>NUCLEOTIDE SEQUENCE [LARGE SCALE GENOMIC DNA]</scope>
    <source>
        <strain evidence="3 4">PR17</strain>
    </source>
</reference>
<dbReference type="Proteomes" id="UP000216345">
    <property type="component" value="Unassembled WGS sequence"/>
</dbReference>
<dbReference type="PANTHER" id="PTHR22946">
    <property type="entry name" value="DIENELACTONE HYDROLASE DOMAIN-CONTAINING PROTEIN-RELATED"/>
    <property type="match status" value="1"/>
</dbReference>
<gene>
    <name evidence="3" type="ORF">CEV32_2406</name>
</gene>
<feature type="signal peptide" evidence="2">
    <location>
        <begin position="1"/>
        <end position="21"/>
    </location>
</feature>
<name>A0A256F557_9HYPH</name>
<dbReference type="OrthoDB" id="9814760at2"/>